<dbReference type="STRING" id="880070.Cycma_2129"/>
<evidence type="ECO:0000313" key="2">
    <source>
        <dbReference type="Proteomes" id="UP000001635"/>
    </source>
</evidence>
<dbReference type="KEGG" id="cmr:Cycma_2129"/>
<evidence type="ECO:0000313" key="1">
    <source>
        <dbReference type="EMBL" id="AEL25874.1"/>
    </source>
</evidence>
<keyword evidence="2" id="KW-1185">Reference proteome</keyword>
<protein>
    <submittedName>
        <fullName evidence="1">Uncharacterized protein</fullName>
    </submittedName>
</protein>
<reference evidence="2" key="1">
    <citation type="submission" date="2011-07" db="EMBL/GenBank/DDBJ databases">
        <title>The complete genome of Cyclobacterium marinum DSM 745.</title>
        <authorList>
            <person name="Lucas S."/>
            <person name="Han J."/>
            <person name="Lapidus A."/>
            <person name="Bruce D."/>
            <person name="Goodwin L."/>
            <person name="Pitluck S."/>
            <person name="Peters L."/>
            <person name="Kyrpides N."/>
            <person name="Mavromatis K."/>
            <person name="Ivanova N."/>
            <person name="Ovchinnikova G."/>
            <person name="Chertkov O."/>
            <person name="Detter J.C."/>
            <person name="Tapia R."/>
            <person name="Han C."/>
            <person name="Land M."/>
            <person name="Hauser L."/>
            <person name="Markowitz V."/>
            <person name="Cheng J.-F."/>
            <person name="Hugenholtz P."/>
            <person name="Woyke T."/>
            <person name="Wu D."/>
            <person name="Tindall B."/>
            <person name="Schuetze A."/>
            <person name="Brambilla E."/>
            <person name="Klenk H.-P."/>
            <person name="Eisen J.A."/>
        </authorList>
    </citation>
    <scope>NUCLEOTIDE SEQUENCE [LARGE SCALE GENOMIC DNA]</scope>
    <source>
        <strain evidence="2">ATCC 25205 / DSM 745 / LMG 13164 / NCIMB 1802</strain>
    </source>
</reference>
<accession>G0J2I3</accession>
<organism evidence="1 2">
    <name type="scientific">Cyclobacterium marinum (strain ATCC 25205 / DSM 745 / LMG 13164 / NCIMB 1802)</name>
    <name type="common">Flectobacillus marinus</name>
    <dbReference type="NCBI Taxonomy" id="880070"/>
    <lineage>
        <taxon>Bacteria</taxon>
        <taxon>Pseudomonadati</taxon>
        <taxon>Bacteroidota</taxon>
        <taxon>Cytophagia</taxon>
        <taxon>Cytophagales</taxon>
        <taxon>Cyclobacteriaceae</taxon>
        <taxon>Cyclobacterium</taxon>
    </lineage>
</organism>
<dbReference type="OrthoDB" id="7069304at2"/>
<dbReference type="eggNOG" id="ENOG5032TXB">
    <property type="taxonomic scope" value="Bacteria"/>
</dbReference>
<dbReference type="HOGENOM" id="CLU_758180_0_0_10"/>
<name>G0J2I3_CYCMS</name>
<dbReference type="Proteomes" id="UP000001635">
    <property type="component" value="Chromosome"/>
</dbReference>
<dbReference type="EMBL" id="CP002955">
    <property type="protein sequence ID" value="AEL25874.1"/>
    <property type="molecule type" value="Genomic_DNA"/>
</dbReference>
<dbReference type="RefSeq" id="WP_014020168.1">
    <property type="nucleotide sequence ID" value="NC_015914.1"/>
</dbReference>
<dbReference type="AlphaFoldDB" id="G0J2I3"/>
<proteinExistence type="predicted"/>
<sequence length="355" mass="42065">MTINEINSLNKTGNTPVTVSNIQEIDELISVNNLVPIKILKVNQSYNQENVIDLRFDDYLQGYLIFPKSKERIIIAEMTEFEFIAFLNEANLDEYNLDEYKFKYNYVLLKESFYFTYKEHYLKTSPLWGGFSHNLEYTEPSSILLNNVLEINTNYKLKDFDRYEYENAIRAIEQPYAFERFLKLYHLLELQFDYHLIKRIKSLNIPENSNRIGILLNDYSRNEQDRLHDLISFYCSDFSPLLNSLELVIPFRTIAKDMFIRFGNSNKPLTEIKFDCLFDSGNINESTLDSLKITNSNNPIETFLPKLISFWIYRVRCSIAHNKIGEYILSWEDENFITDFAEPLIKEVLNQCFKK</sequence>
<gene>
    <name evidence="1" type="ordered locus">Cycma_2129</name>
</gene>